<dbReference type="EMBL" id="CAEZTD010000006">
    <property type="protein sequence ID" value="CAB4552552.1"/>
    <property type="molecule type" value="Genomic_DNA"/>
</dbReference>
<reference evidence="1" key="1">
    <citation type="submission" date="2020-05" db="EMBL/GenBank/DDBJ databases">
        <authorList>
            <person name="Chiriac C."/>
            <person name="Salcher M."/>
            <person name="Ghai R."/>
            <person name="Kavagutti S V."/>
        </authorList>
    </citation>
    <scope>NUCLEOTIDE SEQUENCE</scope>
</reference>
<gene>
    <name evidence="1" type="ORF">UFOPK1591_00146</name>
</gene>
<protein>
    <submittedName>
        <fullName evidence="1">Unannotated protein</fullName>
    </submittedName>
</protein>
<dbReference type="AlphaFoldDB" id="A0A6J6CLX9"/>
<sequence>MLNLKVVGEDESSHRGKAGMMENYIGKTLDEGTHERSSRGVVYVHAVPKAVSPHVEWAVGRALGTPVSFEWRSQPLIGDAVRTEFEWQGPFGAGSLIASSLIGWSEVRFEVTEMSDGGRAGERWVFTPSLGSFHVHTDEVGNYLVSENVLRSLIEESSSDVFAMRDEIDRALGGAWDRELETFRSAGEGAPVTWLHRVG</sequence>
<evidence type="ECO:0000313" key="1">
    <source>
        <dbReference type="EMBL" id="CAB4552552.1"/>
    </source>
</evidence>
<accession>A0A6J6CLX9</accession>
<dbReference type="Pfam" id="PF11343">
    <property type="entry name" value="DUF3145"/>
    <property type="match status" value="1"/>
</dbReference>
<name>A0A6J6CLX9_9ZZZZ</name>
<organism evidence="1">
    <name type="scientific">freshwater metagenome</name>
    <dbReference type="NCBI Taxonomy" id="449393"/>
    <lineage>
        <taxon>unclassified sequences</taxon>
        <taxon>metagenomes</taxon>
        <taxon>ecological metagenomes</taxon>
    </lineage>
</organism>
<proteinExistence type="predicted"/>
<dbReference type="InterPro" id="IPR021491">
    <property type="entry name" value="DUF3145"/>
</dbReference>